<keyword evidence="3 5" id="KW-0732">Signal</keyword>
<comment type="subcellular location">
    <subcellularLocation>
        <location evidence="1">Secreted</location>
    </subcellularLocation>
</comment>
<keyword evidence="2" id="KW-0964">Secreted</keyword>
<sequence length="1499" mass="148450">MSKTRNGLIRLSRAALCVAACVGAAHAAPTLPKVVTGQATFTQDGNVFSITNTPGTIINWQSFSVNAGEITRFIQQSSDSAVLNRIVGQDPSRILGALQSNGKVFLINPNGVVFGRGARVDVNGLVASTLNLSDADFLAGKKNFSAGPAAGAVRNEGAITTPSGGKVFLVAPNVENSGVITAPNGEVVLAAGRSVQLVDAGNPDMTVVVSAPDHQAINLGQVVAQGGRIGIYGALVNQRGVVNANSAVLGQDGKITLKASRDTVLEAGTITSATGAGKGGTIELLGQRVGLAGNAAVDASGALGGGAVLVGGDYQGKNAALPNAQQTWFGKDASIRADAIQGGDGGKVVLWSDGATAAYGSISVRGSGAGQGGLVETSGHDLDIDGIRVDAGAAAGRSGTWLLDPWNIIVANGGTAAASDVNVFSKPPMAGDTRIAPATLLATNANIVLQAENDLRFENDLETLHSVRAEAKNNLTVNALVKAGGDIDLRATNRLTLGANGRLVSPNYIDLKADRMTLAGDIDGAGGVFPVVSFNPFLDSTAISVRGLEPAGMLALDPARLAAFRAYEINLGSSAHNAAISIDDALSLQGSLLLDTRGAINVNAPVRLQGAGSQFMATLHPDATPGTIQVSGAIEAVKKIQLDANRVVVGGALGATDIDVSAGNGGIALSHNIGAGNQVSLRSSGAVNQDASAAVTTSKLLVEGSEVGMAGANRVSTLAGSASERDFRFRWIDDLHVGAVGGVAGLKAKSQLSLTGGALFADSSIESDAALLVDAAFIGGTGSYKGTNLDLASLGGIGSATSALRTSSTYLSARNTGSGSAPLNIVNDRALTIGNVVQAGSGNGGAISIESTGSLTVAPTETGGDGVKTGSGNISLVTHSPLTILGKVSSNSGNIVLRAENNGALTIASGGQVATASGNVSLTAGSISYPAGSIVVSGPDKLSVTNTSAPVDPRPDPVPPLNTCLSNPGASGCSGVLEAATRTCIANPGAAGCTAVLDTATRTCTANPAGPQCAQVLERNAILQCVANPKAPGCSTTLPSYEACAAAPSKLGCAPVIAEREAINACIANPKGAGCAATLPPLAVCTTAPSTYGCAPVIAEREALDACIANPTAPGCGAVLPPLAECRVNAGVPGCAPVLARAEFDACLVNPSAPGCAARLPALSICKASPGVEGCAQVLQLSFNACLVNPRDASCAGILPTLSQCVMDKAAAGCQVVLPTLAQCIASPALAGCSVQLPSLPQCVADKGAPGCQAVLPTLAQCVVNPALAGCSVQLPTLSQCIANPALSGCSVQLPSLSQCVADKGAAGCQAVLPTLAQCIVNPATPGCSAQLPTLSQCVADKGAAGCQAVLPTLAQCIGSPTLQGCSVQLPTLSQCAANPQLAGCAAVLPKPDFCATHPLDQSCVVFNPAPVQDGGQSNAPVAQAQQATVKLINAAAPAPAATGASTAATSSGGTSSTSNSSSEGGAAAPDKAESKAGPATSTNTGVKNEKPAAKMYCN</sequence>
<evidence type="ECO:0000256" key="3">
    <source>
        <dbReference type="ARBA" id="ARBA00022729"/>
    </source>
</evidence>
<keyword evidence="8" id="KW-1185">Reference proteome</keyword>
<dbReference type="STRING" id="1164594.SAMN05216204_11354"/>
<name>A0A1I1NEN4_9BURK</name>
<evidence type="ECO:0000259" key="6">
    <source>
        <dbReference type="SMART" id="SM00912"/>
    </source>
</evidence>
<dbReference type="Gene3D" id="2.160.20.10">
    <property type="entry name" value="Single-stranded right-handed beta-helix, Pectin lyase-like"/>
    <property type="match status" value="1"/>
</dbReference>
<evidence type="ECO:0000256" key="5">
    <source>
        <dbReference type="SAM" id="SignalP"/>
    </source>
</evidence>
<dbReference type="SUPFAM" id="SSF51126">
    <property type="entry name" value="Pectin lyase-like"/>
    <property type="match status" value="1"/>
</dbReference>
<dbReference type="PANTHER" id="PTHR12338:SF8">
    <property type="entry name" value="HEME_HEMOPEXIN-BINDING PROTEIN"/>
    <property type="match status" value="1"/>
</dbReference>
<feature type="signal peptide" evidence="5">
    <location>
        <begin position="1"/>
        <end position="27"/>
    </location>
</feature>
<evidence type="ECO:0000313" key="7">
    <source>
        <dbReference type="EMBL" id="SFC96141.1"/>
    </source>
</evidence>
<dbReference type="Pfam" id="PF05860">
    <property type="entry name" value="TPS"/>
    <property type="match status" value="1"/>
</dbReference>
<evidence type="ECO:0000256" key="2">
    <source>
        <dbReference type="ARBA" id="ARBA00022525"/>
    </source>
</evidence>
<feature type="compositionally biased region" description="Low complexity" evidence="4">
    <location>
        <begin position="1444"/>
        <end position="1470"/>
    </location>
</feature>
<organism evidence="7 8">
    <name type="scientific">Massilia yuzhufengensis</name>
    <dbReference type="NCBI Taxonomy" id="1164594"/>
    <lineage>
        <taxon>Bacteria</taxon>
        <taxon>Pseudomonadati</taxon>
        <taxon>Pseudomonadota</taxon>
        <taxon>Betaproteobacteria</taxon>
        <taxon>Burkholderiales</taxon>
        <taxon>Oxalobacteraceae</taxon>
        <taxon>Telluria group</taxon>
        <taxon>Massilia</taxon>
    </lineage>
</organism>
<feature type="chain" id="PRO_5011686911" evidence="5">
    <location>
        <begin position="28"/>
        <end position="1499"/>
    </location>
</feature>
<dbReference type="OrthoDB" id="218680at2"/>
<dbReference type="EMBL" id="FOLD01000013">
    <property type="protein sequence ID" value="SFC96141.1"/>
    <property type="molecule type" value="Genomic_DNA"/>
</dbReference>
<gene>
    <name evidence="7" type="ORF">SAMN05216204_11354</name>
</gene>
<dbReference type="RefSeq" id="WP_091874933.1">
    <property type="nucleotide sequence ID" value="NZ_FOLD01000013.1"/>
</dbReference>
<dbReference type="SMART" id="SM00912">
    <property type="entry name" value="Haemagg_act"/>
    <property type="match status" value="1"/>
</dbReference>
<protein>
    <submittedName>
        <fullName evidence="7">Filamentous hemagglutinin family N-terminal domain-containing protein</fullName>
    </submittedName>
</protein>
<feature type="region of interest" description="Disordered" evidence="4">
    <location>
        <begin position="1444"/>
        <end position="1499"/>
    </location>
</feature>
<evidence type="ECO:0000313" key="8">
    <source>
        <dbReference type="Proteomes" id="UP000198639"/>
    </source>
</evidence>
<reference evidence="8" key="1">
    <citation type="submission" date="2016-10" db="EMBL/GenBank/DDBJ databases">
        <authorList>
            <person name="Varghese N."/>
            <person name="Submissions S."/>
        </authorList>
    </citation>
    <scope>NUCLEOTIDE SEQUENCE [LARGE SCALE GENOMIC DNA]</scope>
    <source>
        <strain evidence="8">CGMCC 1.12041</strain>
    </source>
</reference>
<dbReference type="PANTHER" id="PTHR12338">
    <property type="entry name" value="AUTOTRANSPORTER"/>
    <property type="match status" value="1"/>
</dbReference>
<proteinExistence type="predicted"/>
<dbReference type="Proteomes" id="UP000198639">
    <property type="component" value="Unassembled WGS sequence"/>
</dbReference>
<feature type="domain" description="Filamentous haemagglutinin FhaB/tRNA nuclease CdiA-like TPS" evidence="6">
    <location>
        <begin position="25"/>
        <end position="136"/>
    </location>
</feature>
<dbReference type="InterPro" id="IPR012334">
    <property type="entry name" value="Pectin_lyas_fold"/>
</dbReference>
<dbReference type="InterPro" id="IPR011050">
    <property type="entry name" value="Pectin_lyase_fold/virulence"/>
</dbReference>
<accession>A0A1I1NEN4</accession>
<dbReference type="NCBIfam" id="TIGR01901">
    <property type="entry name" value="adhes_NPXG"/>
    <property type="match status" value="1"/>
</dbReference>
<dbReference type="InterPro" id="IPR008638">
    <property type="entry name" value="FhaB/CdiA-like_TPS"/>
</dbReference>
<dbReference type="InterPro" id="IPR050909">
    <property type="entry name" value="Bact_Autotransporter_VF"/>
</dbReference>
<evidence type="ECO:0000256" key="4">
    <source>
        <dbReference type="SAM" id="MobiDB-lite"/>
    </source>
</evidence>
<dbReference type="GO" id="GO:0005576">
    <property type="term" value="C:extracellular region"/>
    <property type="evidence" value="ECO:0007669"/>
    <property type="project" value="UniProtKB-SubCell"/>
</dbReference>
<evidence type="ECO:0000256" key="1">
    <source>
        <dbReference type="ARBA" id="ARBA00004613"/>
    </source>
</evidence>